<feature type="short sequence motif" description="'KMSKS' region" evidence="7">
    <location>
        <begin position="237"/>
        <end position="241"/>
    </location>
</feature>
<comment type="function">
    <text evidence="7">Catalyzes the attachment of glutamate to tRNA(Glu) in a two-step reaction: glutamate is first activated by ATP to form Glu-AMP and then transferred to the acceptor end of tRNA(Glu).</text>
</comment>
<keyword evidence="7" id="KW-0963">Cytoplasm</keyword>
<dbReference type="EMBL" id="JBFWIC010000002">
    <property type="protein sequence ID" value="MEZ0473493.1"/>
    <property type="molecule type" value="Genomic_DNA"/>
</dbReference>
<dbReference type="EC" id="6.1.1.17" evidence="7"/>
<dbReference type="InterPro" id="IPR004527">
    <property type="entry name" value="Glu-tRNA-ligase_bac/mito"/>
</dbReference>
<keyword evidence="6 7" id="KW-0030">Aminoacyl-tRNA synthetase</keyword>
<proteinExistence type="inferred from homology"/>
<dbReference type="NCBIfam" id="TIGR00464">
    <property type="entry name" value="gltX_bact"/>
    <property type="match status" value="1"/>
</dbReference>
<evidence type="ECO:0000313" key="11">
    <source>
        <dbReference type="Proteomes" id="UP001566331"/>
    </source>
</evidence>
<dbReference type="PANTHER" id="PTHR43311:SF2">
    <property type="entry name" value="GLUTAMATE--TRNA LIGASE, MITOCHONDRIAL-RELATED"/>
    <property type="match status" value="1"/>
</dbReference>
<dbReference type="InterPro" id="IPR020751">
    <property type="entry name" value="aa-tRNA-synth_I_codon-bd_sub2"/>
</dbReference>
<protein>
    <recommendedName>
        <fullName evidence="7">Glutamate--tRNA ligase</fullName>
        <ecNumber evidence="7">6.1.1.17</ecNumber>
    </recommendedName>
    <alternativeName>
        <fullName evidence="7">Glutamyl-tRNA synthetase</fullName>
        <shortName evidence="7">GluRS</shortName>
    </alternativeName>
</protein>
<evidence type="ECO:0000313" key="10">
    <source>
        <dbReference type="EMBL" id="MEZ0473493.1"/>
    </source>
</evidence>
<comment type="subunit">
    <text evidence="7">Monomer.</text>
</comment>
<dbReference type="RefSeq" id="WP_370562243.1">
    <property type="nucleotide sequence ID" value="NZ_JBFWIB010000001.1"/>
</dbReference>
<dbReference type="InterPro" id="IPR001412">
    <property type="entry name" value="aa-tRNA-synth_I_CS"/>
</dbReference>
<dbReference type="GO" id="GO:0004818">
    <property type="term" value="F:glutamate-tRNA ligase activity"/>
    <property type="evidence" value="ECO:0007669"/>
    <property type="project" value="UniProtKB-EC"/>
</dbReference>
<evidence type="ECO:0000256" key="5">
    <source>
        <dbReference type="ARBA" id="ARBA00022917"/>
    </source>
</evidence>
<feature type="domain" description="Aminoacyl-tRNA synthetase class I anticodon-binding" evidence="9">
    <location>
        <begin position="340"/>
        <end position="461"/>
    </location>
</feature>
<evidence type="ECO:0000259" key="8">
    <source>
        <dbReference type="Pfam" id="PF00749"/>
    </source>
</evidence>
<gene>
    <name evidence="7 10" type="primary">gltX</name>
    <name evidence="10" type="ORF">AB6713_02545</name>
</gene>
<feature type="short sequence motif" description="'HIGH' region" evidence="7">
    <location>
        <begin position="9"/>
        <end position="19"/>
    </location>
</feature>
<dbReference type="PROSITE" id="PS00178">
    <property type="entry name" value="AA_TRNA_LIGASE_I"/>
    <property type="match status" value="1"/>
</dbReference>
<dbReference type="SUPFAM" id="SSF52374">
    <property type="entry name" value="Nucleotidylyl transferase"/>
    <property type="match status" value="1"/>
</dbReference>
<dbReference type="HAMAP" id="MF_00022">
    <property type="entry name" value="Glu_tRNA_synth_type1"/>
    <property type="match status" value="1"/>
</dbReference>
<comment type="caution">
    <text evidence="7">Lacks conserved residue(s) required for the propagation of feature annotation.</text>
</comment>
<comment type="catalytic activity">
    <reaction evidence="7">
        <text>tRNA(Glu) + L-glutamate + ATP = L-glutamyl-tRNA(Glu) + AMP + diphosphate</text>
        <dbReference type="Rhea" id="RHEA:23540"/>
        <dbReference type="Rhea" id="RHEA-COMP:9663"/>
        <dbReference type="Rhea" id="RHEA-COMP:9680"/>
        <dbReference type="ChEBI" id="CHEBI:29985"/>
        <dbReference type="ChEBI" id="CHEBI:30616"/>
        <dbReference type="ChEBI" id="CHEBI:33019"/>
        <dbReference type="ChEBI" id="CHEBI:78442"/>
        <dbReference type="ChEBI" id="CHEBI:78520"/>
        <dbReference type="ChEBI" id="CHEBI:456215"/>
        <dbReference type="EC" id="6.1.1.17"/>
    </reaction>
</comment>
<dbReference type="InterPro" id="IPR008925">
    <property type="entry name" value="aa_tRNA-synth_I_cd-bd_sf"/>
</dbReference>
<dbReference type="PRINTS" id="PR00987">
    <property type="entry name" value="TRNASYNTHGLU"/>
</dbReference>
<comment type="caution">
    <text evidence="10">The sequence shown here is derived from an EMBL/GenBank/DDBJ whole genome shotgun (WGS) entry which is preliminary data.</text>
</comment>
<feature type="binding site" evidence="7">
    <location>
        <position position="240"/>
    </location>
    <ligand>
        <name>ATP</name>
        <dbReference type="ChEBI" id="CHEBI:30616"/>
    </ligand>
</feature>
<comment type="similarity">
    <text evidence="1 7">Belongs to the class-I aminoacyl-tRNA synthetase family. Glutamate--tRNA ligase type 1 subfamily.</text>
</comment>
<dbReference type="InterPro" id="IPR000924">
    <property type="entry name" value="Glu/Gln-tRNA-synth"/>
</dbReference>
<reference evidence="10 11" key="1">
    <citation type="submission" date="2024-07" db="EMBL/GenBank/DDBJ databases">
        <title>Luteimonas salilacus sp. nov., isolated from the shore soil of Salt Lake in Tibet of China.</title>
        <authorList>
            <person name="Zhang X."/>
            <person name="Li A."/>
        </authorList>
    </citation>
    <scope>NUCLEOTIDE SEQUENCE [LARGE SCALE GENOMIC DNA]</scope>
    <source>
        <strain evidence="10 11">B3-2-R+30</strain>
    </source>
</reference>
<dbReference type="InterPro" id="IPR014729">
    <property type="entry name" value="Rossmann-like_a/b/a_fold"/>
</dbReference>
<dbReference type="CDD" id="cd00808">
    <property type="entry name" value="GluRS_core"/>
    <property type="match status" value="1"/>
</dbReference>
<evidence type="ECO:0000256" key="7">
    <source>
        <dbReference type="HAMAP-Rule" id="MF_00022"/>
    </source>
</evidence>
<accession>A0ABV4HMR9</accession>
<comment type="subcellular location">
    <subcellularLocation>
        <location evidence="7">Cytoplasm</location>
    </subcellularLocation>
</comment>
<keyword evidence="3 7" id="KW-0547">Nucleotide-binding</keyword>
<keyword evidence="2 7" id="KW-0436">Ligase</keyword>
<evidence type="ECO:0000259" key="9">
    <source>
        <dbReference type="Pfam" id="PF19269"/>
    </source>
</evidence>
<organism evidence="10 11">
    <name type="scientific">Luteimonas salinilitoris</name>
    <dbReference type="NCBI Taxonomy" id="3237697"/>
    <lineage>
        <taxon>Bacteria</taxon>
        <taxon>Pseudomonadati</taxon>
        <taxon>Pseudomonadota</taxon>
        <taxon>Gammaproteobacteria</taxon>
        <taxon>Lysobacterales</taxon>
        <taxon>Lysobacteraceae</taxon>
        <taxon>Luteimonas</taxon>
    </lineage>
</organism>
<evidence type="ECO:0000256" key="1">
    <source>
        <dbReference type="ARBA" id="ARBA00007894"/>
    </source>
</evidence>
<keyword evidence="11" id="KW-1185">Reference proteome</keyword>
<sequence>MTVRTRFAPSPTGYLHIGGARTALYCWLEARRAGGQFVLRIEDTDRERSTQPAIDAILQAMDWLGLDYDEGPVYQTARVDRYREVAEQLVAAGQAYYAYETRAELDAMREAAMAAGDKPRYNGAWRERTDPRRDDPNRVIRLKNPLEGVVAWEDKVKGRIEIANSELDDLVILRPDGYPTYNFAVVVDDLDMRITDVVRGDDHVNNTPRQMNIYRALGSEPPAFSHLPMILDEQGAKLSKRTGAADVMQYRDAGYLPHALLNYLVRLGWSHGDQEVFSVAEMQRLFDLKNVNAKAARLDPDKLGWLNQQYLKHDEPADVARHLEWHLRNAGYDLPQGPAPVDVVVALRDRVQTLADMAERAAVWYRPLEHYDDKAVAKHLKPEAGMPLAEARDRLSRLPAWNAEGINIALHATAEALGLGMGKIAQPLRVAITGTQVSPDIGHTVYLAGRDEALKRIDAAIARIPAA</sequence>
<dbReference type="InterPro" id="IPR045462">
    <property type="entry name" value="aa-tRNA-synth_I_cd-bd"/>
</dbReference>
<dbReference type="InterPro" id="IPR020058">
    <property type="entry name" value="Glu/Gln-tRNA-synth_Ib_cat-dom"/>
</dbReference>
<dbReference type="SUPFAM" id="SSF48163">
    <property type="entry name" value="An anticodon-binding domain of class I aminoacyl-tRNA synthetases"/>
    <property type="match status" value="1"/>
</dbReference>
<evidence type="ECO:0000256" key="6">
    <source>
        <dbReference type="ARBA" id="ARBA00023146"/>
    </source>
</evidence>
<evidence type="ECO:0000256" key="3">
    <source>
        <dbReference type="ARBA" id="ARBA00022741"/>
    </source>
</evidence>
<dbReference type="PANTHER" id="PTHR43311">
    <property type="entry name" value="GLUTAMATE--TRNA LIGASE"/>
    <property type="match status" value="1"/>
</dbReference>
<dbReference type="Proteomes" id="UP001566331">
    <property type="component" value="Unassembled WGS sequence"/>
</dbReference>
<dbReference type="InterPro" id="IPR049940">
    <property type="entry name" value="GluQ/Sye"/>
</dbReference>
<evidence type="ECO:0000256" key="4">
    <source>
        <dbReference type="ARBA" id="ARBA00022840"/>
    </source>
</evidence>
<dbReference type="Gene3D" id="1.10.10.350">
    <property type="match status" value="1"/>
</dbReference>
<dbReference type="InterPro" id="IPR033910">
    <property type="entry name" value="GluRS_core"/>
</dbReference>
<dbReference type="Gene3D" id="3.40.50.620">
    <property type="entry name" value="HUPs"/>
    <property type="match status" value="1"/>
</dbReference>
<evidence type="ECO:0000256" key="2">
    <source>
        <dbReference type="ARBA" id="ARBA00022598"/>
    </source>
</evidence>
<dbReference type="Pfam" id="PF19269">
    <property type="entry name" value="Anticodon_2"/>
    <property type="match status" value="1"/>
</dbReference>
<name>A0ABV4HMR9_9GAMM</name>
<keyword evidence="5 7" id="KW-0648">Protein biosynthesis</keyword>
<dbReference type="Pfam" id="PF00749">
    <property type="entry name" value="tRNA-synt_1c"/>
    <property type="match status" value="1"/>
</dbReference>
<keyword evidence="4 7" id="KW-0067">ATP-binding</keyword>
<feature type="domain" description="Glutamyl/glutaminyl-tRNA synthetase class Ib catalytic" evidence="8">
    <location>
        <begin position="3"/>
        <end position="305"/>
    </location>
</feature>